<dbReference type="CDD" id="cd00340">
    <property type="entry name" value="GSH_Peroxidase"/>
    <property type="match status" value="1"/>
</dbReference>
<comment type="similarity">
    <text evidence="1 5">Belongs to the glutathione peroxidase family.</text>
</comment>
<evidence type="ECO:0000256" key="5">
    <source>
        <dbReference type="RuleBase" id="RU000499"/>
    </source>
</evidence>
<organism evidence="6 7">
    <name type="scientific">Gemmatimonas groenlandica</name>
    <dbReference type="NCBI Taxonomy" id="2732249"/>
    <lineage>
        <taxon>Bacteria</taxon>
        <taxon>Pseudomonadati</taxon>
        <taxon>Gemmatimonadota</taxon>
        <taxon>Gemmatimonadia</taxon>
        <taxon>Gemmatimonadales</taxon>
        <taxon>Gemmatimonadaceae</taxon>
        <taxon>Gemmatimonas</taxon>
    </lineage>
</organism>
<evidence type="ECO:0000313" key="7">
    <source>
        <dbReference type="Proteomes" id="UP000500938"/>
    </source>
</evidence>
<name>A0A6M4ISV3_9BACT</name>
<dbReference type="PANTHER" id="PTHR11592:SF78">
    <property type="entry name" value="GLUTATHIONE PEROXIDASE"/>
    <property type="match status" value="1"/>
</dbReference>
<proteinExistence type="inferred from homology"/>
<dbReference type="PANTHER" id="PTHR11592">
    <property type="entry name" value="GLUTATHIONE PEROXIDASE"/>
    <property type="match status" value="1"/>
</dbReference>
<keyword evidence="3 5" id="KW-0560">Oxidoreductase</keyword>
<dbReference type="AlphaFoldDB" id="A0A6M4ISV3"/>
<dbReference type="PROSITE" id="PS51355">
    <property type="entry name" value="GLUTATHIONE_PEROXID_3"/>
    <property type="match status" value="1"/>
</dbReference>
<dbReference type="Proteomes" id="UP000500938">
    <property type="component" value="Chromosome"/>
</dbReference>
<dbReference type="FunFam" id="3.40.30.10:FF:000010">
    <property type="entry name" value="Glutathione peroxidase"/>
    <property type="match status" value="1"/>
</dbReference>
<gene>
    <name evidence="6" type="ORF">HKW67_14035</name>
</gene>
<keyword evidence="2 5" id="KW-0575">Peroxidase</keyword>
<dbReference type="PRINTS" id="PR01011">
    <property type="entry name" value="GLUTPROXDASE"/>
</dbReference>
<dbReference type="KEGG" id="ggr:HKW67_14035"/>
<evidence type="ECO:0000256" key="1">
    <source>
        <dbReference type="ARBA" id="ARBA00006926"/>
    </source>
</evidence>
<dbReference type="Gene3D" id="3.40.30.10">
    <property type="entry name" value="Glutaredoxin"/>
    <property type="match status" value="1"/>
</dbReference>
<dbReference type="InterPro" id="IPR000889">
    <property type="entry name" value="Glutathione_peroxidase"/>
</dbReference>
<reference evidence="6 7" key="1">
    <citation type="submission" date="2020-05" db="EMBL/GenBank/DDBJ databases">
        <title>Complete genome sequence of Gemmatimonas greenlandica TET16.</title>
        <authorList>
            <person name="Zeng Y."/>
        </authorList>
    </citation>
    <scope>NUCLEOTIDE SEQUENCE [LARGE SCALE GENOMIC DNA]</scope>
    <source>
        <strain evidence="6 7">TET16</strain>
    </source>
</reference>
<dbReference type="Pfam" id="PF00255">
    <property type="entry name" value="GSHPx"/>
    <property type="match status" value="1"/>
</dbReference>
<evidence type="ECO:0000256" key="3">
    <source>
        <dbReference type="ARBA" id="ARBA00023002"/>
    </source>
</evidence>
<keyword evidence="7" id="KW-1185">Reference proteome</keyword>
<evidence type="ECO:0000256" key="4">
    <source>
        <dbReference type="PIRSR" id="PIRSR000303-1"/>
    </source>
</evidence>
<evidence type="ECO:0000313" key="6">
    <source>
        <dbReference type="EMBL" id="QJR36546.1"/>
    </source>
</evidence>
<dbReference type="EMBL" id="CP053085">
    <property type="protein sequence ID" value="QJR36546.1"/>
    <property type="molecule type" value="Genomic_DNA"/>
</dbReference>
<evidence type="ECO:0000256" key="2">
    <source>
        <dbReference type="ARBA" id="ARBA00022559"/>
    </source>
</evidence>
<dbReference type="GO" id="GO:0004601">
    <property type="term" value="F:peroxidase activity"/>
    <property type="evidence" value="ECO:0007669"/>
    <property type="project" value="UniProtKB-KW"/>
</dbReference>
<dbReference type="PIRSF" id="PIRSF000303">
    <property type="entry name" value="Glutathion_perox"/>
    <property type="match status" value="1"/>
</dbReference>
<protein>
    <recommendedName>
        <fullName evidence="5">Glutathione peroxidase</fullName>
    </recommendedName>
</protein>
<accession>A0A6M4ISV3</accession>
<feature type="active site" evidence="4">
    <location>
        <position position="36"/>
    </location>
</feature>
<dbReference type="InterPro" id="IPR036249">
    <property type="entry name" value="Thioredoxin-like_sf"/>
</dbReference>
<dbReference type="SUPFAM" id="SSF52833">
    <property type="entry name" value="Thioredoxin-like"/>
    <property type="match status" value="1"/>
</dbReference>
<dbReference type="GO" id="GO:0034599">
    <property type="term" value="P:cellular response to oxidative stress"/>
    <property type="evidence" value="ECO:0007669"/>
    <property type="project" value="TreeGrafter"/>
</dbReference>
<dbReference type="RefSeq" id="WP_171225978.1">
    <property type="nucleotide sequence ID" value="NZ_CP053085.1"/>
</dbReference>
<sequence length="165" mass="17849">MSTLSDFTVTSVLGEPMPLSSLAGGVTLVVNVASQCGLTPQYAGLEELYRSYHAQGLTVLGCPCNQFGGQEPGTEETIVQFCSTHFDVTFPLTSKLDVNGDDADALWQWMKSEKPGLLGSTSIKWNFTKFLIGRDGRVIERFDPTTLPSDMIPAIERALKQDAGA</sequence>